<evidence type="ECO:0000256" key="1">
    <source>
        <dbReference type="ARBA" id="ARBA00022785"/>
    </source>
</evidence>
<dbReference type="RefSeq" id="WP_000571785.1">
    <property type="nucleotide sequence ID" value="NZ_JPHZ01000039.1"/>
</dbReference>
<organism evidence="2 3">
    <name type="scientific">Acinetobacter baumannii MRSN 3527</name>
    <dbReference type="NCBI Taxonomy" id="1409923"/>
    <lineage>
        <taxon>Bacteria</taxon>
        <taxon>Pseudomonadati</taxon>
        <taxon>Pseudomonadota</taxon>
        <taxon>Gammaproteobacteria</taxon>
        <taxon>Moraxellales</taxon>
        <taxon>Moraxellaceae</taxon>
        <taxon>Acinetobacter</taxon>
        <taxon>Acinetobacter calcoaceticus/baumannii complex</taxon>
    </lineage>
</organism>
<reference evidence="2 3" key="1">
    <citation type="submission" date="2014-07" db="EMBL/GenBank/DDBJ databases">
        <authorList>
            <person name="Harkins D.M."/>
            <person name="Lesho E."/>
            <person name="Waterman P.E."/>
            <person name="Chan A."/>
            <person name="Fouts D.E."/>
        </authorList>
    </citation>
    <scope>NUCLEOTIDE SEQUENCE [LARGE SCALE GENOMIC DNA]</scope>
    <source>
        <strain evidence="2 3">MRSN 3527</strain>
    </source>
</reference>
<sequence>MIELYFDTDNTQLPPLSDSLIPVHLYGSPAQNGQYASIGRPLLNEIKRIKEDLDETALDFLTIAMAITAADTFVERNKQAEDGWCREFKLSIPLINPNLWLPQIELLKEIMHFLSGDLWHFQFRTGSFVWPDKIKRGRKIPLAGHDSACLFSGGLDSAIGIIDLTSKNINPVLISHAYARDKSKQDNLYNLLGLKNSKFQVIAYPRKAGDIPTDVQMRTRSFNFIAFGALISTAISQHHQAGKVTTLYVPENGLISINPPLTPRRIGSLSTRTTHPHYMNLLNELFKRVHLPVFLENPYQFMTKGEMMQNCSNKIILKQIAKDTVSCGKWKRTGIQCGKCVPCIIRRASFNSAAIPDQTVDYVYKHLDLVIKDPDNRDDLMSMILAIRKLKKVRNPNIWISKSGALPTDLHIRNQILDTVVRGFKEVEDYLKSQSLGVNI</sequence>
<name>A0A0J1CVH4_ACIBA</name>
<dbReference type="GO" id="GO:0008616">
    <property type="term" value="P:tRNA queuosine(34) biosynthetic process"/>
    <property type="evidence" value="ECO:0007669"/>
    <property type="project" value="UniProtKB-KW"/>
</dbReference>
<gene>
    <name evidence="2" type="ORF">T630_4011</name>
</gene>
<dbReference type="Gene3D" id="3.40.50.620">
    <property type="entry name" value="HUPs"/>
    <property type="match status" value="1"/>
</dbReference>
<evidence type="ECO:0000313" key="3">
    <source>
        <dbReference type="Proteomes" id="UP000036122"/>
    </source>
</evidence>
<accession>A0A0J1CVH4</accession>
<dbReference type="Proteomes" id="UP000036122">
    <property type="component" value="Unassembled WGS sequence"/>
</dbReference>
<dbReference type="EMBL" id="JPHZ01000039">
    <property type="protein sequence ID" value="KLT83218.1"/>
    <property type="molecule type" value="Genomic_DNA"/>
</dbReference>
<evidence type="ECO:0000313" key="2">
    <source>
        <dbReference type="EMBL" id="KLT83218.1"/>
    </source>
</evidence>
<comment type="caution">
    <text evidence="2">The sequence shown here is derived from an EMBL/GenBank/DDBJ whole genome shotgun (WGS) entry which is preliminary data.</text>
</comment>
<dbReference type="InterPro" id="IPR018317">
    <property type="entry name" value="QueC"/>
</dbReference>
<dbReference type="SUPFAM" id="SSF52402">
    <property type="entry name" value="Adenine nucleotide alpha hydrolases-like"/>
    <property type="match status" value="1"/>
</dbReference>
<dbReference type="Pfam" id="PF06508">
    <property type="entry name" value="QueC"/>
    <property type="match status" value="1"/>
</dbReference>
<dbReference type="InterPro" id="IPR049676">
    <property type="entry name" value="QatC"/>
</dbReference>
<dbReference type="PATRIC" id="fig|1409923.3.peg.1494"/>
<proteinExistence type="predicted"/>
<dbReference type="AlphaFoldDB" id="A0A0J1CVH4"/>
<dbReference type="InterPro" id="IPR014729">
    <property type="entry name" value="Rossmann-like_a/b/a_fold"/>
</dbReference>
<protein>
    <submittedName>
        <fullName evidence="2">Queuosine biosynthesis protein QueC-like protein</fullName>
    </submittedName>
</protein>
<dbReference type="NCBIfam" id="NF041925">
    <property type="entry name" value="QatC"/>
    <property type="match status" value="1"/>
</dbReference>
<keyword evidence="1" id="KW-0671">Queuosine biosynthesis</keyword>